<feature type="compositionally biased region" description="Basic and acidic residues" evidence="1">
    <location>
        <begin position="22"/>
        <end position="36"/>
    </location>
</feature>
<evidence type="ECO:0000256" key="1">
    <source>
        <dbReference type="SAM" id="MobiDB-lite"/>
    </source>
</evidence>
<dbReference type="Proteomes" id="UP001500621">
    <property type="component" value="Unassembled WGS sequence"/>
</dbReference>
<dbReference type="EMBL" id="BAABIM010000001">
    <property type="protein sequence ID" value="GAA4672517.1"/>
    <property type="molecule type" value="Genomic_DNA"/>
</dbReference>
<evidence type="ECO:0000313" key="2">
    <source>
        <dbReference type="EMBL" id="GAA4672517.1"/>
    </source>
</evidence>
<gene>
    <name evidence="2" type="ORF">GCM10023226_06710</name>
</gene>
<protein>
    <submittedName>
        <fullName evidence="2">Uncharacterized protein</fullName>
    </submittedName>
</protein>
<reference evidence="3" key="1">
    <citation type="journal article" date="2019" name="Int. J. Syst. Evol. Microbiol.">
        <title>The Global Catalogue of Microorganisms (GCM) 10K type strain sequencing project: providing services to taxonomists for standard genome sequencing and annotation.</title>
        <authorList>
            <consortium name="The Broad Institute Genomics Platform"/>
            <consortium name="The Broad Institute Genome Sequencing Center for Infectious Disease"/>
            <person name="Wu L."/>
            <person name="Ma J."/>
        </authorList>
    </citation>
    <scope>NUCLEOTIDE SEQUENCE [LARGE SCALE GENOMIC DNA]</scope>
    <source>
        <strain evidence="3">JCM 18127</strain>
    </source>
</reference>
<comment type="caution">
    <text evidence="2">The sequence shown here is derived from an EMBL/GenBank/DDBJ whole genome shotgun (WGS) entry which is preliminary data.</text>
</comment>
<dbReference type="RefSeq" id="WP_345262632.1">
    <property type="nucleotide sequence ID" value="NZ_BAABIM010000001.1"/>
</dbReference>
<name>A0ABP8VUZ5_9ACTN</name>
<sequence>MSGLPPGFFDASAPPPDEPDVREELREARQRQATSDLERAMDRIQGLVATYEEQLEEEGLDEGTITLLEEVTGAPDAPLEFKSLNRRVSEGRLTWTDFWRRPQAEAGGLRLLRAVTNLQIERMAQIPREKPPEQD</sequence>
<keyword evidence="3" id="KW-1185">Reference proteome</keyword>
<feature type="region of interest" description="Disordered" evidence="1">
    <location>
        <begin position="1"/>
        <end position="36"/>
    </location>
</feature>
<organism evidence="2 3">
    <name type="scientific">Nocardioides nanhaiensis</name>
    <dbReference type="NCBI Taxonomy" id="1476871"/>
    <lineage>
        <taxon>Bacteria</taxon>
        <taxon>Bacillati</taxon>
        <taxon>Actinomycetota</taxon>
        <taxon>Actinomycetes</taxon>
        <taxon>Propionibacteriales</taxon>
        <taxon>Nocardioidaceae</taxon>
        <taxon>Nocardioides</taxon>
    </lineage>
</organism>
<accession>A0ABP8VUZ5</accession>
<evidence type="ECO:0000313" key="3">
    <source>
        <dbReference type="Proteomes" id="UP001500621"/>
    </source>
</evidence>
<proteinExistence type="predicted"/>